<name>A0A0D3ECN8_BRAOL</name>
<accession>A0A0D3ECN8</accession>
<reference evidence="1 2" key="1">
    <citation type="journal article" date="2014" name="Genome Biol.">
        <title>Transcriptome and methylome profiling reveals relics of genome dominance in the mesopolyploid Brassica oleracea.</title>
        <authorList>
            <person name="Parkin I.A."/>
            <person name="Koh C."/>
            <person name="Tang H."/>
            <person name="Robinson S.J."/>
            <person name="Kagale S."/>
            <person name="Clarke W.E."/>
            <person name="Town C.D."/>
            <person name="Nixon J."/>
            <person name="Krishnakumar V."/>
            <person name="Bidwell S.L."/>
            <person name="Denoeud F."/>
            <person name="Belcram H."/>
            <person name="Links M.G."/>
            <person name="Just J."/>
            <person name="Clarke C."/>
            <person name="Bender T."/>
            <person name="Huebert T."/>
            <person name="Mason A.S."/>
            <person name="Pires J.C."/>
            <person name="Barker G."/>
            <person name="Moore J."/>
            <person name="Walley P.G."/>
            <person name="Manoli S."/>
            <person name="Batley J."/>
            <person name="Edwards D."/>
            <person name="Nelson M.N."/>
            <person name="Wang X."/>
            <person name="Paterson A.H."/>
            <person name="King G."/>
            <person name="Bancroft I."/>
            <person name="Chalhoub B."/>
            <person name="Sharpe A.G."/>
        </authorList>
    </citation>
    <scope>NUCLEOTIDE SEQUENCE</scope>
    <source>
        <strain evidence="1 2">cv. TO1000</strain>
    </source>
</reference>
<protein>
    <submittedName>
        <fullName evidence="1">Uncharacterized protein</fullName>
    </submittedName>
</protein>
<dbReference type="Gramene" id="Bo9g137060.1">
    <property type="protein sequence ID" value="Bo9g137060.1"/>
    <property type="gene ID" value="Bo9g137060"/>
</dbReference>
<dbReference type="HOGENOM" id="CLU_2834703_0_0_1"/>
<evidence type="ECO:0000313" key="2">
    <source>
        <dbReference type="Proteomes" id="UP000032141"/>
    </source>
</evidence>
<dbReference type="AlphaFoldDB" id="A0A0D3ECN8"/>
<keyword evidence="2" id="KW-1185">Reference proteome</keyword>
<evidence type="ECO:0000313" key="1">
    <source>
        <dbReference type="EnsemblPlants" id="Bo9g137060.1"/>
    </source>
</evidence>
<dbReference type="EnsemblPlants" id="Bo9g137060.1">
    <property type="protein sequence ID" value="Bo9g137060.1"/>
    <property type="gene ID" value="Bo9g137060"/>
</dbReference>
<dbReference type="Proteomes" id="UP000032141">
    <property type="component" value="Chromosome C9"/>
</dbReference>
<proteinExistence type="predicted"/>
<reference evidence="1" key="2">
    <citation type="submission" date="2015-03" db="UniProtKB">
        <authorList>
            <consortium name="EnsemblPlants"/>
        </authorList>
    </citation>
    <scope>IDENTIFICATION</scope>
</reference>
<sequence>MDNSVTLCLCRDASKFLSLFDGLAMLLHENLFASGVEPKVYVARNINPKLVGGEKLQSAMLYMLLS</sequence>
<organism evidence="1 2">
    <name type="scientific">Brassica oleracea var. oleracea</name>
    <dbReference type="NCBI Taxonomy" id="109376"/>
    <lineage>
        <taxon>Eukaryota</taxon>
        <taxon>Viridiplantae</taxon>
        <taxon>Streptophyta</taxon>
        <taxon>Embryophyta</taxon>
        <taxon>Tracheophyta</taxon>
        <taxon>Spermatophyta</taxon>
        <taxon>Magnoliopsida</taxon>
        <taxon>eudicotyledons</taxon>
        <taxon>Gunneridae</taxon>
        <taxon>Pentapetalae</taxon>
        <taxon>rosids</taxon>
        <taxon>malvids</taxon>
        <taxon>Brassicales</taxon>
        <taxon>Brassicaceae</taxon>
        <taxon>Brassiceae</taxon>
        <taxon>Brassica</taxon>
    </lineage>
</organism>